<feature type="transmembrane region" description="Helical" evidence="2">
    <location>
        <begin position="209"/>
        <end position="230"/>
    </location>
</feature>
<feature type="transmembrane region" description="Helical" evidence="2">
    <location>
        <begin position="126"/>
        <end position="147"/>
    </location>
</feature>
<reference evidence="4" key="1">
    <citation type="submission" date="2020-11" db="EMBL/GenBank/DDBJ databases">
        <authorList>
            <consortium name="DOE Joint Genome Institute"/>
            <person name="Ahrendt S."/>
            <person name="Riley R."/>
            <person name="Andreopoulos W."/>
            <person name="Labutti K."/>
            <person name="Pangilinan J."/>
            <person name="Ruiz-Duenas F.J."/>
            <person name="Barrasa J.M."/>
            <person name="Sanchez-Garcia M."/>
            <person name="Camarero S."/>
            <person name="Miyauchi S."/>
            <person name="Serrano A."/>
            <person name="Linde D."/>
            <person name="Babiker R."/>
            <person name="Drula E."/>
            <person name="Ayuso-Fernandez I."/>
            <person name="Pacheco R."/>
            <person name="Padilla G."/>
            <person name="Ferreira P."/>
            <person name="Barriuso J."/>
            <person name="Kellner H."/>
            <person name="Castanera R."/>
            <person name="Alfaro M."/>
            <person name="Ramirez L."/>
            <person name="Pisabarro A.G."/>
            <person name="Kuo A."/>
            <person name="Tritt A."/>
            <person name="Lipzen A."/>
            <person name="He G."/>
            <person name="Yan M."/>
            <person name="Ng V."/>
            <person name="Cullen D."/>
            <person name="Martin F."/>
            <person name="Rosso M.-N."/>
            <person name="Henrissat B."/>
            <person name="Hibbett D."/>
            <person name="Martinez A.T."/>
            <person name="Grigoriev I.V."/>
        </authorList>
    </citation>
    <scope>NUCLEOTIDE SEQUENCE</scope>
    <source>
        <strain evidence="4">CIRM-BRFM 674</strain>
    </source>
</reference>
<feature type="transmembrane region" description="Helical" evidence="2">
    <location>
        <begin position="167"/>
        <end position="188"/>
    </location>
</feature>
<keyword evidence="2" id="KW-0472">Membrane</keyword>
<dbReference type="PANTHER" id="PTHR40465">
    <property type="entry name" value="CHROMOSOME 1, WHOLE GENOME SHOTGUN SEQUENCE"/>
    <property type="match status" value="1"/>
</dbReference>
<dbReference type="AlphaFoldDB" id="A0A9P6CWR8"/>
<organism evidence="4 5">
    <name type="scientific">Pholiota conissans</name>
    <dbReference type="NCBI Taxonomy" id="109636"/>
    <lineage>
        <taxon>Eukaryota</taxon>
        <taxon>Fungi</taxon>
        <taxon>Dikarya</taxon>
        <taxon>Basidiomycota</taxon>
        <taxon>Agaricomycotina</taxon>
        <taxon>Agaricomycetes</taxon>
        <taxon>Agaricomycetidae</taxon>
        <taxon>Agaricales</taxon>
        <taxon>Agaricineae</taxon>
        <taxon>Strophariaceae</taxon>
        <taxon>Pholiota</taxon>
    </lineage>
</organism>
<feature type="region of interest" description="Disordered" evidence="1">
    <location>
        <begin position="266"/>
        <end position="308"/>
    </location>
</feature>
<evidence type="ECO:0000313" key="5">
    <source>
        <dbReference type="Proteomes" id="UP000807469"/>
    </source>
</evidence>
<evidence type="ECO:0000313" key="4">
    <source>
        <dbReference type="EMBL" id="KAF9483231.1"/>
    </source>
</evidence>
<dbReference type="PANTHER" id="PTHR40465:SF1">
    <property type="entry name" value="DUF6534 DOMAIN-CONTAINING PROTEIN"/>
    <property type="match status" value="1"/>
</dbReference>
<feature type="transmembrane region" description="Helical" evidence="2">
    <location>
        <begin position="20"/>
        <end position="41"/>
    </location>
</feature>
<name>A0A9P6CWR8_9AGAR</name>
<accession>A0A9P6CWR8</accession>
<evidence type="ECO:0000256" key="2">
    <source>
        <dbReference type="SAM" id="Phobius"/>
    </source>
</evidence>
<gene>
    <name evidence="4" type="ORF">BDN70DRAFT_929402</name>
</gene>
<keyword evidence="2" id="KW-0812">Transmembrane</keyword>
<evidence type="ECO:0000256" key="1">
    <source>
        <dbReference type="SAM" id="MobiDB-lite"/>
    </source>
</evidence>
<dbReference type="InterPro" id="IPR045339">
    <property type="entry name" value="DUF6534"/>
</dbReference>
<feature type="transmembrane region" description="Helical" evidence="2">
    <location>
        <begin position="94"/>
        <end position="114"/>
    </location>
</feature>
<dbReference type="EMBL" id="MU155156">
    <property type="protein sequence ID" value="KAF9483231.1"/>
    <property type="molecule type" value="Genomic_DNA"/>
</dbReference>
<dbReference type="Proteomes" id="UP000807469">
    <property type="component" value="Unassembled WGS sequence"/>
</dbReference>
<dbReference type="Pfam" id="PF20152">
    <property type="entry name" value="DUF6534"/>
    <property type="match status" value="1"/>
</dbReference>
<feature type="transmembrane region" description="Helical" evidence="2">
    <location>
        <begin position="53"/>
        <end position="74"/>
    </location>
</feature>
<comment type="caution">
    <text evidence="4">The sequence shown here is derived from an EMBL/GenBank/DDBJ whole genome shotgun (WGS) entry which is preliminary data.</text>
</comment>
<feature type="domain" description="DUF6534" evidence="3">
    <location>
        <begin position="172"/>
        <end position="260"/>
    </location>
</feature>
<keyword evidence="5" id="KW-1185">Reference proteome</keyword>
<dbReference type="OrthoDB" id="3223377at2759"/>
<keyword evidence="2" id="KW-1133">Transmembrane helix</keyword>
<protein>
    <recommendedName>
        <fullName evidence="3">DUF6534 domain-containing protein</fullName>
    </recommendedName>
</protein>
<evidence type="ECO:0000259" key="3">
    <source>
        <dbReference type="Pfam" id="PF20152"/>
    </source>
</evidence>
<proteinExistence type="predicted"/>
<sequence>MNSTVVTIPDDVVSKTGPRIIGYLLHWGLFGALCMRVYLYYLGFPKDPIRNKIFVFSVFGLEIMQTIIITQSAFHVFGSGYGHFEAYDSINLAWFSVPILSGMVAFLAEMFYAYRIRILSGSYKASTVISTLAFVQLGGAIATAVTLKQAGTFSRLLNPHFFITASIWNGGSALCDVIIAAYMTFYLSRRSGPNSLQATKVLLHKLIRIVIETGTITAAIAMVNLILVLLPSHPSYFEVPSEVLAKVYSNSMMAVLNSRMKLNTDEYEPNSPIGQIRGMEDETVDSDGSSQGTTAGGGRRDGDNSSQLSGGVLVTRERVVFPDYDTAEIMKKYYADEKEGSGMKNEARRLRKVETKRRIRRLEKFHRKLELWIRRTYEKQPASSLTYMDLNACAKIGQLEDYCDMKKYLLGIDYQLRDKPGGLWISGKYPEQIVLYKALRHLYHFLEAREFLSRIDREGDWRMGSMTAP</sequence>